<name>A0A3D6BUS6_9FLAO</name>
<protein>
    <recommendedName>
        <fullName evidence="3">Glycosyltransferase 2-like domain-containing protein</fullName>
    </recommendedName>
</protein>
<evidence type="ECO:0000313" key="1">
    <source>
        <dbReference type="EMBL" id="HCY82962.1"/>
    </source>
</evidence>
<feature type="non-terminal residue" evidence="1">
    <location>
        <position position="1"/>
    </location>
</feature>
<dbReference type="InterPro" id="IPR029044">
    <property type="entry name" value="Nucleotide-diphossugar_trans"/>
</dbReference>
<dbReference type="AlphaFoldDB" id="A0A3D6BUS6"/>
<sequence>SGKYIALLDGDDYWTDPLKLQKQVDFLETNDEYNYCSHNSYSLKKGDFQGVKLNIREITFENLIFKNILNSATLVFRANSFRLPDYFVHLETGDWAIQLISIKDSKAFVLEDFMSVYRIHEKSLWNTISKKEMCLKGIKLQKGMKKFYVDEYSHKIISKAILERKKEFGLKSNTFLSKLMKKISFNWKIL</sequence>
<comment type="caution">
    <text evidence="1">The sequence shown here is derived from an EMBL/GenBank/DDBJ whole genome shotgun (WGS) entry which is preliminary data.</text>
</comment>
<evidence type="ECO:0008006" key="3">
    <source>
        <dbReference type="Google" id="ProtNLM"/>
    </source>
</evidence>
<accession>A0A3D6BUS6</accession>
<dbReference type="SUPFAM" id="SSF53448">
    <property type="entry name" value="Nucleotide-diphospho-sugar transferases"/>
    <property type="match status" value="1"/>
</dbReference>
<evidence type="ECO:0000313" key="2">
    <source>
        <dbReference type="Proteomes" id="UP000263268"/>
    </source>
</evidence>
<organism evidence="1 2">
    <name type="scientific">Xanthomarina gelatinilytica</name>
    <dbReference type="NCBI Taxonomy" id="1137281"/>
    <lineage>
        <taxon>Bacteria</taxon>
        <taxon>Pseudomonadati</taxon>
        <taxon>Bacteroidota</taxon>
        <taxon>Flavobacteriia</taxon>
        <taxon>Flavobacteriales</taxon>
        <taxon>Flavobacteriaceae</taxon>
        <taxon>Xanthomarina</taxon>
    </lineage>
</organism>
<dbReference type="Gene3D" id="3.90.550.10">
    <property type="entry name" value="Spore Coat Polysaccharide Biosynthesis Protein SpsA, Chain A"/>
    <property type="match status" value="1"/>
</dbReference>
<gene>
    <name evidence="1" type="ORF">DHV22_15890</name>
</gene>
<proteinExistence type="predicted"/>
<dbReference type="EMBL" id="DPRK01000255">
    <property type="protein sequence ID" value="HCY82962.1"/>
    <property type="molecule type" value="Genomic_DNA"/>
</dbReference>
<dbReference type="Proteomes" id="UP000263268">
    <property type="component" value="Unassembled WGS sequence"/>
</dbReference>
<reference evidence="1 2" key="1">
    <citation type="journal article" date="2018" name="Nat. Biotechnol.">
        <title>A standardized bacterial taxonomy based on genome phylogeny substantially revises the tree of life.</title>
        <authorList>
            <person name="Parks D.H."/>
            <person name="Chuvochina M."/>
            <person name="Waite D.W."/>
            <person name="Rinke C."/>
            <person name="Skarshewski A."/>
            <person name="Chaumeil P.A."/>
            <person name="Hugenholtz P."/>
        </authorList>
    </citation>
    <scope>NUCLEOTIDE SEQUENCE [LARGE SCALE GENOMIC DNA]</scope>
    <source>
        <strain evidence="1">UBA10227</strain>
    </source>
</reference>